<keyword evidence="1" id="KW-1133">Transmembrane helix</keyword>
<gene>
    <name evidence="3" type="ORF">BZA70DRAFT_289667</name>
</gene>
<dbReference type="PROSITE" id="PS50820">
    <property type="entry name" value="LCCL"/>
    <property type="match status" value="1"/>
</dbReference>
<accession>A0ABR1F5F2</accession>
<sequence>MGIPETLDDDALRPVPTIRSYSAINNPLADEAQGILDDESPLLSPSFSAADGPVVLPKGRIGRLINFLRGPRPPRPSTVSLLYPPIQLFPMKLGRSVRKRTRVSAIVLYLCSWFLIFVFLSRKSRFSPLVSSGEDIELLECNNNPLWMTQNYHACGLDAKNCDPFSNTTLSFRCPSSCAGAAKYSMSAVGTENVIYKPYVIGNEDGYRADSFICAAAVHAGVISQLNGGCGRVIFSGPRDEFPKSSQNGVETIEFDSYFPASYVFDRSLVAENCLDLRWAITGVNIALSAIFAYFVYSPAAFFWGMFIMGFWTIVLASDPPPTNKLPNPGAEVISIAFERLLPTAFIGYVIMNVAIRPQMTNIRAQMTKAVLWVGAFWVGALNNYTFDELPLDRFVAEDIKNLPGGIVAITFVLLAIFLGACGQTFTIWKNNKFFPYLAGYSIVFTTLIVMALVPEETLRIHHYILGLLILPATAFQSSISILWQGLAVGMFLNGATRWGYDSILQTEYQLNRGGPRNTDLAHFTTNATNFDGDWVAWDYPYKSHDGANYTGFSLLINDVERYRGPHMNISLMEFYNMTNLEYQGYNYNWYFRIGMYSDEGEWSDYTRAATALAHNGSWVDPQPGPS</sequence>
<keyword evidence="4" id="KW-1185">Reference proteome</keyword>
<dbReference type="RefSeq" id="XP_064768055.1">
    <property type="nucleotide sequence ID" value="XM_064914135.1"/>
</dbReference>
<reference evidence="3 4" key="1">
    <citation type="submission" date="2024-03" db="EMBL/GenBank/DDBJ databases">
        <title>Genome-scale model development and genomic sequencing of the oleaginous clade Lipomyces.</title>
        <authorList>
            <consortium name="Lawrence Berkeley National Laboratory"/>
            <person name="Czajka J.J."/>
            <person name="Han Y."/>
            <person name="Kim J."/>
            <person name="Mondo S.J."/>
            <person name="Hofstad B.A."/>
            <person name="Robles A."/>
            <person name="Haridas S."/>
            <person name="Riley R."/>
            <person name="LaButti K."/>
            <person name="Pangilinan J."/>
            <person name="Andreopoulos W."/>
            <person name="Lipzen A."/>
            <person name="Yan J."/>
            <person name="Wang M."/>
            <person name="Ng V."/>
            <person name="Grigoriev I.V."/>
            <person name="Spatafora J.W."/>
            <person name="Magnuson J.K."/>
            <person name="Baker S.E."/>
            <person name="Pomraning K.R."/>
        </authorList>
    </citation>
    <scope>NUCLEOTIDE SEQUENCE [LARGE SCALE GENOMIC DNA]</scope>
    <source>
        <strain evidence="3 4">Phaff 52-87</strain>
    </source>
</reference>
<evidence type="ECO:0000313" key="3">
    <source>
        <dbReference type="EMBL" id="KAK7205022.1"/>
    </source>
</evidence>
<organism evidence="3 4">
    <name type="scientific">Myxozyma melibiosi</name>
    <dbReference type="NCBI Taxonomy" id="54550"/>
    <lineage>
        <taxon>Eukaryota</taxon>
        <taxon>Fungi</taxon>
        <taxon>Dikarya</taxon>
        <taxon>Ascomycota</taxon>
        <taxon>Saccharomycotina</taxon>
        <taxon>Lipomycetes</taxon>
        <taxon>Lipomycetales</taxon>
        <taxon>Lipomycetaceae</taxon>
        <taxon>Myxozyma</taxon>
    </lineage>
</organism>
<dbReference type="Gene3D" id="2.170.130.20">
    <property type="entry name" value="LCCL-like domain"/>
    <property type="match status" value="1"/>
</dbReference>
<dbReference type="PANTHER" id="PTHR31331">
    <property type="entry name" value="LCCL DOMAIN PROTEIN (AFU_ORTHOLOGUE AFUA_5G08630)"/>
    <property type="match status" value="1"/>
</dbReference>
<dbReference type="InterPro" id="IPR004043">
    <property type="entry name" value="LCCL"/>
</dbReference>
<feature type="transmembrane region" description="Helical" evidence="1">
    <location>
        <begin position="461"/>
        <end position="484"/>
    </location>
</feature>
<feature type="transmembrane region" description="Helical" evidence="1">
    <location>
        <begin position="101"/>
        <end position="120"/>
    </location>
</feature>
<evidence type="ECO:0000259" key="2">
    <source>
        <dbReference type="PROSITE" id="PS50820"/>
    </source>
</evidence>
<keyword evidence="1" id="KW-0472">Membrane</keyword>
<proteinExistence type="predicted"/>
<feature type="transmembrane region" description="Helical" evidence="1">
    <location>
        <begin position="337"/>
        <end position="356"/>
    </location>
</feature>
<protein>
    <recommendedName>
        <fullName evidence="2">LCCL domain-containing protein</fullName>
    </recommendedName>
</protein>
<dbReference type="Pfam" id="PF03815">
    <property type="entry name" value="LCCL"/>
    <property type="match status" value="1"/>
</dbReference>
<dbReference type="InterPro" id="IPR036609">
    <property type="entry name" value="LCCL_sf"/>
</dbReference>
<feature type="domain" description="LCCL" evidence="2">
    <location>
        <begin position="156"/>
        <end position="253"/>
    </location>
</feature>
<comment type="caution">
    <text evidence="3">The sequence shown here is derived from an EMBL/GenBank/DDBJ whole genome shotgun (WGS) entry which is preliminary data.</text>
</comment>
<evidence type="ECO:0000256" key="1">
    <source>
        <dbReference type="SAM" id="Phobius"/>
    </source>
</evidence>
<dbReference type="GeneID" id="90039647"/>
<dbReference type="PANTHER" id="PTHR31331:SF1">
    <property type="entry name" value="CYSTEINE RICH SECRETORY PROTEIN LCCL DOMAIN CONTAINING 2"/>
    <property type="match status" value="1"/>
</dbReference>
<keyword evidence="1" id="KW-0812">Transmembrane</keyword>
<feature type="transmembrane region" description="Helical" evidence="1">
    <location>
        <begin position="301"/>
        <end position="317"/>
    </location>
</feature>
<dbReference type="InterPro" id="IPR051957">
    <property type="entry name" value="CRISP-LCCL_domain"/>
</dbReference>
<feature type="transmembrane region" description="Helical" evidence="1">
    <location>
        <begin position="407"/>
        <end position="427"/>
    </location>
</feature>
<dbReference type="Proteomes" id="UP001498771">
    <property type="component" value="Unassembled WGS sequence"/>
</dbReference>
<name>A0ABR1F5F2_9ASCO</name>
<dbReference type="EMBL" id="JBBJBU010000006">
    <property type="protein sequence ID" value="KAK7205022.1"/>
    <property type="molecule type" value="Genomic_DNA"/>
</dbReference>
<dbReference type="SMART" id="SM00603">
    <property type="entry name" value="LCCL"/>
    <property type="match status" value="1"/>
</dbReference>
<feature type="transmembrane region" description="Helical" evidence="1">
    <location>
        <begin position="434"/>
        <end position="455"/>
    </location>
</feature>
<evidence type="ECO:0000313" key="4">
    <source>
        <dbReference type="Proteomes" id="UP001498771"/>
    </source>
</evidence>
<dbReference type="SUPFAM" id="SSF69848">
    <property type="entry name" value="LCCL domain"/>
    <property type="match status" value="1"/>
</dbReference>
<feature type="transmembrane region" description="Helical" evidence="1">
    <location>
        <begin position="368"/>
        <end position="387"/>
    </location>
</feature>